<dbReference type="EMBL" id="AAWS01000033">
    <property type="protein sequence ID" value="EAY26525.1"/>
    <property type="molecule type" value="Genomic_DNA"/>
</dbReference>
<organism evidence="2 3">
    <name type="scientific">Microscilla marina ATCC 23134</name>
    <dbReference type="NCBI Taxonomy" id="313606"/>
    <lineage>
        <taxon>Bacteria</taxon>
        <taxon>Pseudomonadati</taxon>
        <taxon>Bacteroidota</taxon>
        <taxon>Cytophagia</taxon>
        <taxon>Cytophagales</taxon>
        <taxon>Microscillaceae</taxon>
        <taxon>Microscilla</taxon>
    </lineage>
</organism>
<feature type="region of interest" description="Disordered" evidence="1">
    <location>
        <begin position="1"/>
        <end position="20"/>
    </location>
</feature>
<dbReference type="RefSeq" id="WP_002700787.1">
    <property type="nucleotide sequence ID" value="NZ_AAWS01000033.1"/>
</dbReference>
<reference evidence="2 3" key="1">
    <citation type="submission" date="2007-01" db="EMBL/GenBank/DDBJ databases">
        <authorList>
            <person name="Haygood M."/>
            <person name="Podell S."/>
            <person name="Anderson C."/>
            <person name="Hopkinson B."/>
            <person name="Roe K."/>
            <person name="Barbeau K."/>
            <person name="Gaasterland T."/>
            <person name="Ferriera S."/>
            <person name="Johnson J."/>
            <person name="Kravitz S."/>
            <person name="Beeson K."/>
            <person name="Sutton G."/>
            <person name="Rogers Y.-H."/>
            <person name="Friedman R."/>
            <person name="Frazier M."/>
            <person name="Venter J.C."/>
        </authorList>
    </citation>
    <scope>NUCLEOTIDE SEQUENCE [LARGE SCALE GENOMIC DNA]</scope>
    <source>
        <strain evidence="2 3">ATCC 23134</strain>
    </source>
</reference>
<dbReference type="AlphaFoldDB" id="A1ZSW1"/>
<gene>
    <name evidence="2" type="ORF">M23134_01695</name>
</gene>
<dbReference type="Proteomes" id="UP000004095">
    <property type="component" value="Unassembled WGS sequence"/>
</dbReference>
<evidence type="ECO:0000313" key="3">
    <source>
        <dbReference type="Proteomes" id="UP000004095"/>
    </source>
</evidence>
<proteinExistence type="predicted"/>
<accession>A1ZSW1</accession>
<comment type="caution">
    <text evidence="2">The sequence shown here is derived from an EMBL/GenBank/DDBJ whole genome shotgun (WGS) entry which is preliminary data.</text>
</comment>
<protein>
    <submittedName>
        <fullName evidence="2">Uncharacterized protein</fullName>
    </submittedName>
</protein>
<sequence>MEHQHKKANTGQTNTKHRVIAAYKPKSMLHTQKLSLHKLGK</sequence>
<evidence type="ECO:0000256" key="1">
    <source>
        <dbReference type="SAM" id="MobiDB-lite"/>
    </source>
</evidence>
<name>A1ZSW1_MICM2</name>
<evidence type="ECO:0000313" key="2">
    <source>
        <dbReference type="EMBL" id="EAY26525.1"/>
    </source>
</evidence>
<keyword evidence="3" id="KW-1185">Reference proteome</keyword>